<sequence length="247" mass="26465">MIKKTLAFFIAQGNRLARGAKKLGNGLVQYRWTVAAVMVIASVLIPVYFLLDSPYAKPENQVTDGKSLDGADIGNAKQDSDWPVAVEEPAAPPTDDTSATPAESNAEEESKPALNDMVLPATGQVVTGYGFNYSQEFADYRFHDGLDLSVQRDMPVGAVLPGEVTVVEYAQLYGYRVTVDHGSGWQTRYANLAKVSVERGDQVEQGDQLGTIGDPGTAEAASGTHVHMELLSDGESVNPSAYLPLAE</sequence>
<dbReference type="PANTHER" id="PTHR21666:SF289">
    <property type="entry name" value="L-ALA--D-GLU ENDOPEPTIDASE"/>
    <property type="match status" value="1"/>
</dbReference>
<dbReference type="GO" id="GO:0004222">
    <property type="term" value="F:metalloendopeptidase activity"/>
    <property type="evidence" value="ECO:0007669"/>
    <property type="project" value="TreeGrafter"/>
</dbReference>
<evidence type="ECO:0000313" key="5">
    <source>
        <dbReference type="EMBL" id="WRO20843.1"/>
    </source>
</evidence>
<organism evidence="5 6">
    <name type="scientific">Metallumcola ferriviriculae</name>
    <dbReference type="NCBI Taxonomy" id="3039180"/>
    <lineage>
        <taxon>Bacteria</taxon>
        <taxon>Bacillati</taxon>
        <taxon>Bacillota</taxon>
        <taxon>Clostridia</taxon>
        <taxon>Neomoorellales</taxon>
        <taxon>Desulfitibacteraceae</taxon>
        <taxon>Metallumcola</taxon>
    </lineage>
</organism>
<keyword evidence="3" id="KW-0812">Transmembrane</keyword>
<evidence type="ECO:0000256" key="1">
    <source>
        <dbReference type="ARBA" id="ARBA00022729"/>
    </source>
</evidence>
<feature type="region of interest" description="Disordered" evidence="2">
    <location>
        <begin position="60"/>
        <end position="115"/>
    </location>
</feature>
<dbReference type="CDD" id="cd12797">
    <property type="entry name" value="M23_peptidase"/>
    <property type="match status" value="1"/>
</dbReference>
<evidence type="ECO:0000259" key="4">
    <source>
        <dbReference type="Pfam" id="PF01551"/>
    </source>
</evidence>
<dbReference type="InterPro" id="IPR011055">
    <property type="entry name" value="Dup_hybrid_motif"/>
</dbReference>
<feature type="transmembrane region" description="Helical" evidence="3">
    <location>
        <begin position="29"/>
        <end position="51"/>
    </location>
</feature>
<protein>
    <submittedName>
        <fullName evidence="5">M23 family metallopeptidase</fullName>
    </submittedName>
</protein>
<dbReference type="Pfam" id="PF01551">
    <property type="entry name" value="Peptidase_M23"/>
    <property type="match status" value="1"/>
</dbReference>
<feature type="domain" description="M23ase beta-sheet core" evidence="4">
    <location>
        <begin position="141"/>
        <end position="239"/>
    </location>
</feature>
<dbReference type="Gene3D" id="2.70.70.10">
    <property type="entry name" value="Glucose Permease (Domain IIA)"/>
    <property type="match status" value="1"/>
</dbReference>
<reference evidence="5 6" key="1">
    <citation type="submission" date="2023-04" db="EMBL/GenBank/DDBJ databases">
        <authorList>
            <person name="Hsu D."/>
        </authorList>
    </citation>
    <scope>NUCLEOTIDE SEQUENCE [LARGE SCALE GENOMIC DNA]</scope>
    <source>
        <strain evidence="5 6">MK1</strain>
    </source>
</reference>
<evidence type="ECO:0000256" key="3">
    <source>
        <dbReference type="SAM" id="Phobius"/>
    </source>
</evidence>
<dbReference type="KEGG" id="dbc:MFMK1_000633"/>
<keyword evidence="6" id="KW-1185">Reference proteome</keyword>
<dbReference type="InterPro" id="IPR016047">
    <property type="entry name" value="M23ase_b-sheet_dom"/>
</dbReference>
<keyword evidence="3" id="KW-1133">Transmembrane helix</keyword>
<proteinExistence type="predicted"/>
<dbReference type="Proteomes" id="UP001329915">
    <property type="component" value="Chromosome"/>
</dbReference>
<dbReference type="PANTHER" id="PTHR21666">
    <property type="entry name" value="PEPTIDASE-RELATED"/>
    <property type="match status" value="1"/>
</dbReference>
<name>A0AAU0UHQ9_9FIRM</name>
<gene>
    <name evidence="5" type="ORF">MFMK1_000633</name>
</gene>
<dbReference type="RefSeq" id="WP_366923720.1">
    <property type="nucleotide sequence ID" value="NZ_CP121694.1"/>
</dbReference>
<dbReference type="InterPro" id="IPR050570">
    <property type="entry name" value="Cell_wall_metabolism_enzyme"/>
</dbReference>
<keyword evidence="3" id="KW-0472">Membrane</keyword>
<dbReference type="AlphaFoldDB" id="A0AAU0UHQ9"/>
<dbReference type="SUPFAM" id="SSF51261">
    <property type="entry name" value="Duplicated hybrid motif"/>
    <property type="match status" value="1"/>
</dbReference>
<accession>A0AAU0UHQ9</accession>
<evidence type="ECO:0000313" key="6">
    <source>
        <dbReference type="Proteomes" id="UP001329915"/>
    </source>
</evidence>
<evidence type="ECO:0000256" key="2">
    <source>
        <dbReference type="SAM" id="MobiDB-lite"/>
    </source>
</evidence>
<dbReference type="EMBL" id="CP121694">
    <property type="protein sequence ID" value="WRO20843.1"/>
    <property type="molecule type" value="Genomic_DNA"/>
</dbReference>
<keyword evidence="1" id="KW-0732">Signal</keyword>